<evidence type="ECO:0000256" key="1">
    <source>
        <dbReference type="ARBA" id="ARBA00022679"/>
    </source>
</evidence>
<protein>
    <submittedName>
        <fullName evidence="4">Ribosomal protein S18 acetylase RimI</fullName>
    </submittedName>
</protein>
<dbReference type="OrthoDB" id="9796381at2"/>
<dbReference type="Proteomes" id="UP000198412">
    <property type="component" value="Unassembled WGS sequence"/>
</dbReference>
<organism evidence="4 5">
    <name type="scientific">Lutibacter flavus</name>
    <dbReference type="NCBI Taxonomy" id="691689"/>
    <lineage>
        <taxon>Bacteria</taxon>
        <taxon>Pseudomonadati</taxon>
        <taxon>Bacteroidota</taxon>
        <taxon>Flavobacteriia</taxon>
        <taxon>Flavobacteriales</taxon>
        <taxon>Flavobacteriaceae</taxon>
        <taxon>Lutibacter</taxon>
    </lineage>
</organism>
<dbReference type="GO" id="GO:0016747">
    <property type="term" value="F:acyltransferase activity, transferring groups other than amino-acyl groups"/>
    <property type="evidence" value="ECO:0007669"/>
    <property type="project" value="InterPro"/>
</dbReference>
<sequence length="169" mass="19825">MNIEKASEMNIEQLLSITKSCAKHMIENGIFQWNEYYPSKVVLLNDIGLNQLWKLVKGNSIIGLVVLTEVEDKEYKNVKWLTDNGNSLYVHRLAVHPDFQGMGCAQKLMTFAENLANEKNYNSVRLDTFSQNKRNLKFYHQQNYIKLEPIYFPNQSEYPFYCFEKVLNV</sequence>
<dbReference type="RefSeq" id="WP_089377657.1">
    <property type="nucleotide sequence ID" value="NZ_FZNX01000002.1"/>
</dbReference>
<keyword evidence="4" id="KW-0687">Ribonucleoprotein</keyword>
<dbReference type="PANTHER" id="PTHR42919:SF8">
    <property type="entry name" value="N-ALPHA-ACETYLTRANSFERASE 50"/>
    <property type="match status" value="1"/>
</dbReference>
<keyword evidence="1" id="KW-0808">Transferase</keyword>
<keyword evidence="5" id="KW-1185">Reference proteome</keyword>
<dbReference type="Gene3D" id="3.40.630.30">
    <property type="match status" value="1"/>
</dbReference>
<dbReference type="EMBL" id="FZNX01000002">
    <property type="protein sequence ID" value="SNR51308.1"/>
    <property type="molecule type" value="Genomic_DNA"/>
</dbReference>
<evidence type="ECO:0000313" key="4">
    <source>
        <dbReference type="EMBL" id="SNR51308.1"/>
    </source>
</evidence>
<feature type="domain" description="N-acetyltransferase" evidence="3">
    <location>
        <begin position="1"/>
        <end position="165"/>
    </location>
</feature>
<dbReference type="GO" id="GO:0005840">
    <property type="term" value="C:ribosome"/>
    <property type="evidence" value="ECO:0007669"/>
    <property type="project" value="UniProtKB-KW"/>
</dbReference>
<dbReference type="InterPro" id="IPR000182">
    <property type="entry name" value="GNAT_dom"/>
</dbReference>
<evidence type="ECO:0000256" key="2">
    <source>
        <dbReference type="ARBA" id="ARBA00023315"/>
    </source>
</evidence>
<dbReference type="PROSITE" id="PS51186">
    <property type="entry name" value="GNAT"/>
    <property type="match status" value="1"/>
</dbReference>
<dbReference type="SUPFAM" id="SSF55729">
    <property type="entry name" value="Acyl-CoA N-acyltransferases (Nat)"/>
    <property type="match status" value="1"/>
</dbReference>
<reference evidence="5" key="1">
    <citation type="submission" date="2017-06" db="EMBL/GenBank/DDBJ databases">
        <authorList>
            <person name="Varghese N."/>
            <person name="Submissions S."/>
        </authorList>
    </citation>
    <scope>NUCLEOTIDE SEQUENCE [LARGE SCALE GENOMIC DNA]</scope>
    <source>
        <strain evidence="5">DSM 27993</strain>
    </source>
</reference>
<accession>A0A238WXV7</accession>
<dbReference type="InterPro" id="IPR051556">
    <property type="entry name" value="N-term/lysine_N-AcTrnsfr"/>
</dbReference>
<dbReference type="InterPro" id="IPR016181">
    <property type="entry name" value="Acyl_CoA_acyltransferase"/>
</dbReference>
<keyword evidence="2" id="KW-0012">Acyltransferase</keyword>
<evidence type="ECO:0000259" key="3">
    <source>
        <dbReference type="PROSITE" id="PS51186"/>
    </source>
</evidence>
<name>A0A238WXV7_9FLAO</name>
<dbReference type="CDD" id="cd04301">
    <property type="entry name" value="NAT_SF"/>
    <property type="match status" value="1"/>
</dbReference>
<dbReference type="Pfam" id="PF00583">
    <property type="entry name" value="Acetyltransf_1"/>
    <property type="match status" value="1"/>
</dbReference>
<dbReference type="AlphaFoldDB" id="A0A238WXV7"/>
<keyword evidence="4" id="KW-0689">Ribosomal protein</keyword>
<gene>
    <name evidence="4" type="ORF">SAMN04488111_1328</name>
</gene>
<dbReference type="PANTHER" id="PTHR42919">
    <property type="entry name" value="N-ALPHA-ACETYLTRANSFERASE"/>
    <property type="match status" value="1"/>
</dbReference>
<evidence type="ECO:0000313" key="5">
    <source>
        <dbReference type="Proteomes" id="UP000198412"/>
    </source>
</evidence>
<proteinExistence type="predicted"/>